<dbReference type="InterPro" id="IPR050523">
    <property type="entry name" value="AKR_Detox_Biosynth"/>
</dbReference>
<dbReference type="PATRIC" id="fig|1291734.4.peg.618"/>
<dbReference type="GO" id="GO:0005829">
    <property type="term" value="C:cytosol"/>
    <property type="evidence" value="ECO:0007669"/>
    <property type="project" value="TreeGrafter"/>
</dbReference>
<dbReference type="GO" id="GO:0016491">
    <property type="term" value="F:oxidoreductase activity"/>
    <property type="evidence" value="ECO:0007669"/>
    <property type="project" value="UniProtKB-KW"/>
</dbReference>
<proteinExistence type="predicted"/>
<dbReference type="PANTHER" id="PTHR43364:SF4">
    <property type="entry name" value="NAD(P)-LINKED OXIDOREDUCTASE SUPERFAMILY PROTEIN"/>
    <property type="match status" value="1"/>
</dbReference>
<gene>
    <name evidence="3" type="ORF">FD02_GL000602</name>
</gene>
<dbReference type="InterPro" id="IPR036812">
    <property type="entry name" value="NAD(P)_OxRdtase_dom_sf"/>
</dbReference>
<dbReference type="STRING" id="1291734.FD02_GL000602"/>
<organism evidence="3 4">
    <name type="scientific">Lacticaseibacillus nasuensis JCM 17158</name>
    <dbReference type="NCBI Taxonomy" id="1291734"/>
    <lineage>
        <taxon>Bacteria</taxon>
        <taxon>Bacillati</taxon>
        <taxon>Bacillota</taxon>
        <taxon>Bacilli</taxon>
        <taxon>Lactobacillales</taxon>
        <taxon>Lactobacillaceae</taxon>
        <taxon>Lacticaseibacillus</taxon>
    </lineage>
</organism>
<dbReference type="Gene3D" id="3.20.20.100">
    <property type="entry name" value="NADP-dependent oxidoreductase domain"/>
    <property type="match status" value="1"/>
</dbReference>
<keyword evidence="4" id="KW-1185">Reference proteome</keyword>
<dbReference type="AlphaFoldDB" id="A0A0R1JN32"/>
<dbReference type="RefSeq" id="WP_054722287.1">
    <property type="nucleotide sequence ID" value="NZ_AZDJ01000032.1"/>
</dbReference>
<name>A0A0R1JN32_9LACO</name>
<evidence type="ECO:0000256" key="1">
    <source>
        <dbReference type="ARBA" id="ARBA00023002"/>
    </source>
</evidence>
<dbReference type="SUPFAM" id="SSF51430">
    <property type="entry name" value="NAD(P)-linked oxidoreductase"/>
    <property type="match status" value="1"/>
</dbReference>
<dbReference type="EMBL" id="AZDJ01000032">
    <property type="protein sequence ID" value="KRK70531.1"/>
    <property type="molecule type" value="Genomic_DNA"/>
</dbReference>
<dbReference type="InterPro" id="IPR020471">
    <property type="entry name" value="AKR"/>
</dbReference>
<dbReference type="InterPro" id="IPR023210">
    <property type="entry name" value="NADP_OxRdtase_dom"/>
</dbReference>
<sequence length="305" mass="32826">MTQIQIGTSDVYTTRLGLGTNKVGGTSRAGVDQEQSGREVVRTALDSGIQLLDTAYMYGQGRSEAVIGEVLKDYDRSKVVIATKAAHDPKHDMQPNNDPAFLTQSVDDALTRLQTDYIDIFYIHFPDATTPKAEAVGALAKLKQAGKIRAIGVSNFSLAQIKEANVDGDIDVVEDHYSLIHRAPEGEEMAYLKAHHISFVPYFPLASGLLTGKYGAADRARFARFVEGAQFDAALQGVAVLRDVAAAHGASVTQTALAWYLAAPGVDVMIPGARNAEQVRGIVGTLDVQLTAAEFQAIDQAFKQF</sequence>
<protein>
    <submittedName>
        <fullName evidence="3">Dehydrogenase</fullName>
    </submittedName>
</protein>
<keyword evidence="1" id="KW-0560">Oxidoreductase</keyword>
<dbReference type="Pfam" id="PF00248">
    <property type="entry name" value="Aldo_ket_red"/>
    <property type="match status" value="1"/>
</dbReference>
<evidence type="ECO:0000259" key="2">
    <source>
        <dbReference type="Pfam" id="PF00248"/>
    </source>
</evidence>
<feature type="domain" description="NADP-dependent oxidoreductase" evidence="2">
    <location>
        <begin position="15"/>
        <end position="301"/>
    </location>
</feature>
<evidence type="ECO:0000313" key="4">
    <source>
        <dbReference type="Proteomes" id="UP000051804"/>
    </source>
</evidence>
<dbReference type="OrthoDB" id="9773828at2"/>
<dbReference type="PRINTS" id="PR00069">
    <property type="entry name" value="ALDKETRDTASE"/>
</dbReference>
<comment type="caution">
    <text evidence="3">The sequence shown here is derived from an EMBL/GenBank/DDBJ whole genome shotgun (WGS) entry which is preliminary data.</text>
</comment>
<dbReference type="InterPro" id="IPR018170">
    <property type="entry name" value="Aldo/ket_reductase_CS"/>
</dbReference>
<dbReference type="PROSITE" id="PS00062">
    <property type="entry name" value="ALDOKETO_REDUCTASE_2"/>
    <property type="match status" value="1"/>
</dbReference>
<reference evidence="3 4" key="1">
    <citation type="journal article" date="2015" name="Genome Announc.">
        <title>Expanding the biotechnology potential of lactobacilli through comparative genomics of 213 strains and associated genera.</title>
        <authorList>
            <person name="Sun Z."/>
            <person name="Harris H.M."/>
            <person name="McCann A."/>
            <person name="Guo C."/>
            <person name="Argimon S."/>
            <person name="Zhang W."/>
            <person name="Yang X."/>
            <person name="Jeffery I.B."/>
            <person name="Cooney J.C."/>
            <person name="Kagawa T.F."/>
            <person name="Liu W."/>
            <person name="Song Y."/>
            <person name="Salvetti E."/>
            <person name="Wrobel A."/>
            <person name="Rasinkangas P."/>
            <person name="Parkhill J."/>
            <person name="Rea M.C."/>
            <person name="O'Sullivan O."/>
            <person name="Ritari J."/>
            <person name="Douillard F.P."/>
            <person name="Paul Ross R."/>
            <person name="Yang R."/>
            <person name="Briner A.E."/>
            <person name="Felis G.E."/>
            <person name="de Vos W.M."/>
            <person name="Barrangou R."/>
            <person name="Klaenhammer T.R."/>
            <person name="Caufield P.W."/>
            <person name="Cui Y."/>
            <person name="Zhang H."/>
            <person name="O'Toole P.W."/>
        </authorList>
    </citation>
    <scope>NUCLEOTIDE SEQUENCE [LARGE SCALE GENOMIC DNA]</scope>
    <source>
        <strain evidence="3 4">JCM 17158</strain>
    </source>
</reference>
<accession>A0A0R1JN32</accession>
<dbReference type="PANTHER" id="PTHR43364">
    <property type="entry name" value="NADH-SPECIFIC METHYLGLYOXAL REDUCTASE-RELATED"/>
    <property type="match status" value="1"/>
</dbReference>
<dbReference type="Proteomes" id="UP000051804">
    <property type="component" value="Unassembled WGS sequence"/>
</dbReference>
<evidence type="ECO:0000313" key="3">
    <source>
        <dbReference type="EMBL" id="KRK70531.1"/>
    </source>
</evidence>